<reference evidence="4" key="1">
    <citation type="journal article" date="2019" name="Int. J. Syst. Evol. Microbiol.">
        <title>The Global Catalogue of Microorganisms (GCM) 10K type strain sequencing project: providing services to taxonomists for standard genome sequencing and annotation.</title>
        <authorList>
            <consortium name="The Broad Institute Genomics Platform"/>
            <consortium name="The Broad Institute Genome Sequencing Center for Infectious Disease"/>
            <person name="Wu L."/>
            <person name="Ma J."/>
        </authorList>
    </citation>
    <scope>NUCLEOTIDE SEQUENCE [LARGE SCALE GENOMIC DNA]</scope>
    <source>
        <strain evidence="4">KACC 11588</strain>
    </source>
</reference>
<dbReference type="CDD" id="cd22231">
    <property type="entry name" value="RHH_NikR_HicB-like"/>
    <property type="match status" value="1"/>
</dbReference>
<dbReference type="Proteomes" id="UP001596056">
    <property type="component" value="Unassembled WGS sequence"/>
</dbReference>
<dbReference type="PANTHER" id="PTHR36582">
    <property type="entry name" value="ANTITOXIN PARD"/>
    <property type="match status" value="1"/>
</dbReference>
<dbReference type="RefSeq" id="WP_209843314.1">
    <property type="nucleotide sequence ID" value="NZ_JAGGJP010000028.1"/>
</dbReference>
<dbReference type="SUPFAM" id="SSF47598">
    <property type="entry name" value="Ribbon-helix-helix"/>
    <property type="match status" value="1"/>
</dbReference>
<dbReference type="NCBIfam" id="TIGR02606">
    <property type="entry name" value="antidote_CC2985"/>
    <property type="match status" value="1"/>
</dbReference>
<keyword evidence="4" id="KW-1185">Reference proteome</keyword>
<evidence type="ECO:0000256" key="1">
    <source>
        <dbReference type="ARBA" id="ARBA00008580"/>
    </source>
</evidence>
<dbReference type="PANTHER" id="PTHR36582:SF2">
    <property type="entry name" value="ANTITOXIN PARD"/>
    <property type="match status" value="1"/>
</dbReference>
<evidence type="ECO:0000313" key="4">
    <source>
        <dbReference type="Proteomes" id="UP001596056"/>
    </source>
</evidence>
<sequence length="60" mass="6678">MAAKHHRHVALTEPLSRFLDQQVAEGRYASASEVMRAALRLLERQEAGAQPAKHDRDADA</sequence>
<dbReference type="Gene3D" id="6.10.10.120">
    <property type="entry name" value="Antitoxin ParD1-like"/>
    <property type="match status" value="1"/>
</dbReference>
<comment type="similarity">
    <text evidence="1">Belongs to the ParD antitoxin family.</text>
</comment>
<name>A0ABW0SHW7_9RHOB</name>
<proteinExistence type="inferred from homology"/>
<dbReference type="InterPro" id="IPR038296">
    <property type="entry name" value="ParD_sf"/>
</dbReference>
<organism evidence="3 4">
    <name type="scientific">Rubellimicrobium aerolatum</name>
    <dbReference type="NCBI Taxonomy" id="490979"/>
    <lineage>
        <taxon>Bacteria</taxon>
        <taxon>Pseudomonadati</taxon>
        <taxon>Pseudomonadota</taxon>
        <taxon>Alphaproteobacteria</taxon>
        <taxon>Rhodobacterales</taxon>
        <taxon>Roseobacteraceae</taxon>
        <taxon>Rubellimicrobium</taxon>
    </lineage>
</organism>
<dbReference type="InterPro" id="IPR022789">
    <property type="entry name" value="ParD"/>
</dbReference>
<accession>A0ABW0SHW7</accession>
<evidence type="ECO:0000313" key="3">
    <source>
        <dbReference type="EMBL" id="MFC5568256.1"/>
    </source>
</evidence>
<protein>
    <submittedName>
        <fullName evidence="3">Type II toxin-antitoxin system ParD family antitoxin</fullName>
    </submittedName>
</protein>
<gene>
    <name evidence="3" type="ORF">ACFPOC_17775</name>
</gene>
<comment type="caution">
    <text evidence="3">The sequence shown here is derived from an EMBL/GenBank/DDBJ whole genome shotgun (WGS) entry which is preliminary data.</text>
</comment>
<dbReference type="InterPro" id="IPR010985">
    <property type="entry name" value="Ribbon_hlx_hlx"/>
</dbReference>
<evidence type="ECO:0000256" key="2">
    <source>
        <dbReference type="ARBA" id="ARBA00022649"/>
    </source>
</evidence>
<keyword evidence="2" id="KW-1277">Toxin-antitoxin system</keyword>
<dbReference type="EMBL" id="JBHSNA010000032">
    <property type="protein sequence ID" value="MFC5568256.1"/>
    <property type="molecule type" value="Genomic_DNA"/>
</dbReference>
<dbReference type="Pfam" id="PF03693">
    <property type="entry name" value="ParD_antitoxin"/>
    <property type="match status" value="1"/>
</dbReference>